<protein>
    <submittedName>
        <fullName evidence="1">C_GCAxxG_C_C family protein</fullName>
    </submittedName>
</protein>
<name>E4T487_PALPW</name>
<proteinExistence type="predicted"/>
<sequence>MSEKSIQAAETFKSGFNCSQSVLSVFADEFGLSKDSCLRLASPFGSGIARMQETCGAVTGALMAIGLKFGKGEHGQEADKAHAYKLSQELISKFKDKNKSICCRDLLDGLDINTPEGMAEIQKRDLFKCNCYKYVQEAVLITEAILSERTK</sequence>
<dbReference type="eggNOG" id="COG1433">
    <property type="taxonomic scope" value="Bacteria"/>
</dbReference>
<dbReference type="AlphaFoldDB" id="E4T487"/>
<keyword evidence="2" id="KW-1185">Reference proteome</keyword>
<dbReference type="Proteomes" id="UP000008718">
    <property type="component" value="Chromosome"/>
</dbReference>
<evidence type="ECO:0000313" key="1">
    <source>
        <dbReference type="EMBL" id="ADQ79531.1"/>
    </source>
</evidence>
<dbReference type="HOGENOM" id="CLU_091283_1_0_10"/>
<dbReference type="STRING" id="694427.Palpr_1385"/>
<dbReference type="EMBL" id="CP002345">
    <property type="protein sequence ID" value="ADQ79531.1"/>
    <property type="molecule type" value="Genomic_DNA"/>
</dbReference>
<reference key="1">
    <citation type="submission" date="2010-11" db="EMBL/GenBank/DDBJ databases">
        <title>The complete genome of Paludibacter propionicigenes DSM 17365.</title>
        <authorList>
            <consortium name="US DOE Joint Genome Institute (JGI-PGF)"/>
            <person name="Lucas S."/>
            <person name="Copeland A."/>
            <person name="Lapidus A."/>
            <person name="Bruce D."/>
            <person name="Goodwin L."/>
            <person name="Pitluck S."/>
            <person name="Kyrpides N."/>
            <person name="Mavromatis K."/>
            <person name="Ivanova N."/>
            <person name="Munk A.C."/>
            <person name="Brettin T."/>
            <person name="Detter J.C."/>
            <person name="Han C."/>
            <person name="Tapia R."/>
            <person name="Land M."/>
            <person name="Hauser L."/>
            <person name="Markowitz V."/>
            <person name="Cheng J.-F."/>
            <person name="Hugenholtz P."/>
            <person name="Woyke T."/>
            <person name="Wu D."/>
            <person name="Gronow S."/>
            <person name="Wellnitz S."/>
            <person name="Brambilla E."/>
            <person name="Klenk H.-P."/>
            <person name="Eisen J.A."/>
        </authorList>
    </citation>
    <scope>NUCLEOTIDE SEQUENCE</scope>
    <source>
        <strain>WB4</strain>
    </source>
</reference>
<dbReference type="Pfam" id="PF09719">
    <property type="entry name" value="C_GCAxxG_C_C"/>
    <property type="match status" value="1"/>
</dbReference>
<dbReference type="OrthoDB" id="9791535at2"/>
<dbReference type="NCBIfam" id="TIGR01909">
    <property type="entry name" value="C_GCAxxG_C_C"/>
    <property type="match status" value="1"/>
</dbReference>
<evidence type="ECO:0000313" key="2">
    <source>
        <dbReference type="Proteomes" id="UP000008718"/>
    </source>
</evidence>
<gene>
    <name evidence="1" type="ordered locus">Palpr_1385</name>
</gene>
<reference evidence="1 2" key="2">
    <citation type="journal article" date="2011" name="Stand. Genomic Sci.">
        <title>Complete genome sequence of Paludibacter propionicigenes type strain (WB4).</title>
        <authorList>
            <person name="Gronow S."/>
            <person name="Munk C."/>
            <person name="Lapidus A."/>
            <person name="Nolan M."/>
            <person name="Lucas S."/>
            <person name="Hammon N."/>
            <person name="Deshpande S."/>
            <person name="Cheng J.F."/>
            <person name="Tapia R."/>
            <person name="Han C."/>
            <person name="Goodwin L."/>
            <person name="Pitluck S."/>
            <person name="Liolios K."/>
            <person name="Ivanova N."/>
            <person name="Mavromatis K."/>
            <person name="Mikhailova N."/>
            <person name="Pati A."/>
            <person name="Chen A."/>
            <person name="Palaniappan K."/>
            <person name="Land M."/>
            <person name="Hauser L."/>
            <person name="Chang Y.J."/>
            <person name="Jeffries C.D."/>
            <person name="Brambilla E."/>
            <person name="Rohde M."/>
            <person name="Goker M."/>
            <person name="Detter J.C."/>
            <person name="Woyke T."/>
            <person name="Bristow J."/>
            <person name="Eisen J.A."/>
            <person name="Markowitz V."/>
            <person name="Hugenholtz P."/>
            <person name="Kyrpides N.C."/>
            <person name="Klenk H.P."/>
        </authorList>
    </citation>
    <scope>NUCLEOTIDE SEQUENCE [LARGE SCALE GENOMIC DNA]</scope>
    <source>
        <strain evidence="2">DSM 17365 / JCM 13257 / WB4</strain>
    </source>
</reference>
<organism evidence="1 2">
    <name type="scientific">Paludibacter propionicigenes (strain DSM 17365 / JCM 13257 / WB4)</name>
    <dbReference type="NCBI Taxonomy" id="694427"/>
    <lineage>
        <taxon>Bacteria</taxon>
        <taxon>Pseudomonadati</taxon>
        <taxon>Bacteroidota</taxon>
        <taxon>Bacteroidia</taxon>
        <taxon>Bacteroidales</taxon>
        <taxon>Paludibacteraceae</taxon>
        <taxon>Paludibacter</taxon>
    </lineage>
</organism>
<dbReference type="KEGG" id="ppn:Palpr_1385"/>
<dbReference type="InterPro" id="IPR010181">
    <property type="entry name" value="CGCAxxGCC_motif"/>
</dbReference>
<dbReference type="RefSeq" id="WP_013444900.1">
    <property type="nucleotide sequence ID" value="NC_014734.1"/>
</dbReference>
<accession>E4T487</accession>